<feature type="coiled-coil region" evidence="1">
    <location>
        <begin position="323"/>
        <end position="356"/>
    </location>
</feature>
<gene>
    <name evidence="3" type="ORF">WICPIJ_009181</name>
</gene>
<proteinExistence type="predicted"/>
<evidence type="ECO:0000256" key="1">
    <source>
        <dbReference type="SAM" id="Coils"/>
    </source>
</evidence>
<name>A0A9P8TFA0_WICPI</name>
<accession>A0A9P8TFA0</accession>
<evidence type="ECO:0000256" key="2">
    <source>
        <dbReference type="SAM" id="MobiDB-lite"/>
    </source>
</evidence>
<dbReference type="Proteomes" id="UP000774326">
    <property type="component" value="Unassembled WGS sequence"/>
</dbReference>
<feature type="compositionally biased region" description="Polar residues" evidence="2">
    <location>
        <begin position="85"/>
        <end position="104"/>
    </location>
</feature>
<feature type="compositionally biased region" description="Acidic residues" evidence="2">
    <location>
        <begin position="366"/>
        <end position="386"/>
    </location>
</feature>
<dbReference type="AlphaFoldDB" id="A0A9P8TFA0"/>
<feature type="region of interest" description="Disordered" evidence="2">
    <location>
        <begin position="237"/>
        <end position="258"/>
    </location>
</feature>
<keyword evidence="4" id="KW-1185">Reference proteome</keyword>
<feature type="region of interest" description="Disordered" evidence="2">
    <location>
        <begin position="82"/>
        <end position="104"/>
    </location>
</feature>
<dbReference type="OrthoDB" id="6275295at2759"/>
<protein>
    <submittedName>
        <fullName evidence="3">Uncharacterized protein</fullName>
    </submittedName>
</protein>
<evidence type="ECO:0000313" key="4">
    <source>
        <dbReference type="Proteomes" id="UP000774326"/>
    </source>
</evidence>
<feature type="compositionally biased region" description="Polar residues" evidence="2">
    <location>
        <begin position="487"/>
        <end position="499"/>
    </location>
</feature>
<feature type="region of interest" description="Disordered" evidence="2">
    <location>
        <begin position="363"/>
        <end position="391"/>
    </location>
</feature>
<organism evidence="3 4">
    <name type="scientific">Wickerhamomyces pijperi</name>
    <name type="common">Yeast</name>
    <name type="synonym">Pichia pijperi</name>
    <dbReference type="NCBI Taxonomy" id="599730"/>
    <lineage>
        <taxon>Eukaryota</taxon>
        <taxon>Fungi</taxon>
        <taxon>Dikarya</taxon>
        <taxon>Ascomycota</taxon>
        <taxon>Saccharomycotina</taxon>
        <taxon>Saccharomycetes</taxon>
        <taxon>Phaffomycetales</taxon>
        <taxon>Wickerhamomycetaceae</taxon>
        <taxon>Wickerhamomyces</taxon>
    </lineage>
</organism>
<feature type="compositionally biased region" description="Basic and acidic residues" evidence="2">
    <location>
        <begin position="237"/>
        <end position="247"/>
    </location>
</feature>
<dbReference type="EMBL" id="JAEUBG010005308">
    <property type="protein sequence ID" value="KAH3676221.1"/>
    <property type="molecule type" value="Genomic_DNA"/>
</dbReference>
<evidence type="ECO:0000313" key="3">
    <source>
        <dbReference type="EMBL" id="KAH3676221.1"/>
    </source>
</evidence>
<dbReference type="Gene3D" id="1.20.1390.10">
    <property type="entry name" value="PWI domain"/>
    <property type="match status" value="1"/>
</dbReference>
<comment type="caution">
    <text evidence="3">The sequence shown here is derived from an EMBL/GenBank/DDBJ whole genome shotgun (WGS) entry which is preliminary data.</text>
</comment>
<sequence length="593" mass="67657">MQLLLEVSTQRPFKLTQNTMSYTTFQPPLTKKRTLFLGSTANKRITGSGDQTQFLINQHGSIPVYGVAQSTRRDASDVVQMIKNGDNNDGSSKQTLTASNTNAVTSQEAVKDEYQVSHYEDSKNFSSVSSNSAFKELAIFSITGLSSFNNNQMRISETEQSLNILLGEKVKYKWFNIEGLDGSDSLVFVKIYDENEENVFSVLKSLYLLKTESIKVDLQSGLRDYIRDYLLLHPDETPQVEETKGDTDQETESDGQETTIVTKKRKIVKEDPKIEKLKHFIKSLKTQQLSQSAQPLDDLDYVIDDNELKGIPEEYIPQLTKDIKEFRLNVIKIEKQKKATEKREAIKRNKEQLKLLYKQFSNGEVKEEEDDDEDDEDDQEGLTDEQYEARKQQQRAEQITKLYNATLITVKNEEKLNLDLKKKLELVKNYEENLKEKYQSSDSVAHDKYKLGEFKYPRGASFIDRTTEAKKDQADRELAAQVASEALDNNTEQQPTASDQDGEAIPTITDTALQISEDKLTQLLEDLKPKINEQVTKLMGFEEPETVDLIVSLVVDLKEKAKIIEELKDILEDSGEELAVFIWNELKQALGTD</sequence>
<reference evidence="3" key="2">
    <citation type="submission" date="2021-01" db="EMBL/GenBank/DDBJ databases">
        <authorList>
            <person name="Schikora-Tamarit M.A."/>
        </authorList>
    </citation>
    <scope>NUCLEOTIDE SEQUENCE</scope>
    <source>
        <strain evidence="3">CBS2887</strain>
    </source>
</reference>
<reference evidence="3" key="1">
    <citation type="journal article" date="2021" name="Open Biol.">
        <title>Shared evolutionary footprints suggest mitochondrial oxidative damage underlies multiple complex I losses in fungi.</title>
        <authorList>
            <person name="Schikora-Tamarit M.A."/>
            <person name="Marcet-Houben M."/>
            <person name="Nosek J."/>
            <person name="Gabaldon T."/>
        </authorList>
    </citation>
    <scope>NUCLEOTIDE SEQUENCE</scope>
    <source>
        <strain evidence="3">CBS2887</strain>
    </source>
</reference>
<keyword evidence="1" id="KW-0175">Coiled coil</keyword>
<feature type="region of interest" description="Disordered" evidence="2">
    <location>
        <begin position="486"/>
        <end position="505"/>
    </location>
</feature>
<feature type="coiled-coil region" evidence="1">
    <location>
        <begin position="413"/>
        <end position="440"/>
    </location>
</feature>